<dbReference type="InterPro" id="IPR009526">
    <property type="entry name" value="DUF1146"/>
</dbReference>
<keyword evidence="1" id="KW-0472">Membrane</keyword>
<evidence type="ECO:0000313" key="3">
    <source>
        <dbReference type="Proteomes" id="UP001595817"/>
    </source>
</evidence>
<sequence length="78" mass="9017">MNLMIGQQALLGIISHVFFIGLAFYALRAIMFDKWIKKNHVFQAQLLYILLSITIGSIVSNFFLDISYWSKELPFLFG</sequence>
<feature type="transmembrane region" description="Helical" evidence="1">
    <location>
        <begin position="6"/>
        <end position="27"/>
    </location>
</feature>
<dbReference type="RefSeq" id="WP_378154749.1">
    <property type="nucleotide sequence ID" value="NZ_JBHSEC010000019.1"/>
</dbReference>
<feature type="transmembrane region" description="Helical" evidence="1">
    <location>
        <begin position="47"/>
        <end position="69"/>
    </location>
</feature>
<keyword evidence="3" id="KW-1185">Reference proteome</keyword>
<reference evidence="3" key="1">
    <citation type="journal article" date="2019" name="Int. J. Syst. Evol. Microbiol.">
        <title>The Global Catalogue of Microorganisms (GCM) 10K type strain sequencing project: providing services to taxonomists for standard genome sequencing and annotation.</title>
        <authorList>
            <consortium name="The Broad Institute Genomics Platform"/>
            <consortium name="The Broad Institute Genome Sequencing Center for Infectious Disease"/>
            <person name="Wu L."/>
            <person name="Ma J."/>
        </authorList>
    </citation>
    <scope>NUCLEOTIDE SEQUENCE [LARGE SCALE GENOMIC DNA]</scope>
    <source>
        <strain evidence="3">CCUG 59778</strain>
    </source>
</reference>
<gene>
    <name evidence="2" type="ORF">ACFOZY_09565</name>
</gene>
<organism evidence="2 3">
    <name type="scientific">Chungangia koreensis</name>
    <dbReference type="NCBI Taxonomy" id="752657"/>
    <lineage>
        <taxon>Bacteria</taxon>
        <taxon>Bacillati</taxon>
        <taxon>Bacillota</taxon>
        <taxon>Bacilli</taxon>
        <taxon>Lactobacillales</taxon>
        <taxon>Chungangia</taxon>
    </lineage>
</organism>
<evidence type="ECO:0000256" key="1">
    <source>
        <dbReference type="SAM" id="Phobius"/>
    </source>
</evidence>
<keyword evidence="1" id="KW-0812">Transmembrane</keyword>
<comment type="caution">
    <text evidence="2">The sequence shown here is derived from an EMBL/GenBank/DDBJ whole genome shotgun (WGS) entry which is preliminary data.</text>
</comment>
<keyword evidence="1" id="KW-1133">Transmembrane helix</keyword>
<dbReference type="Pfam" id="PF06612">
    <property type="entry name" value="DUF1146"/>
    <property type="match status" value="1"/>
</dbReference>
<protein>
    <submittedName>
        <fullName evidence="2">DUF1146 family protein</fullName>
    </submittedName>
</protein>
<dbReference type="EMBL" id="JBHSEC010000019">
    <property type="protein sequence ID" value="MFC4410659.1"/>
    <property type="molecule type" value="Genomic_DNA"/>
</dbReference>
<dbReference type="NCBIfam" id="TIGR02327">
    <property type="entry name" value="int_mem_ywzB"/>
    <property type="match status" value="1"/>
</dbReference>
<evidence type="ECO:0000313" key="2">
    <source>
        <dbReference type="EMBL" id="MFC4410659.1"/>
    </source>
</evidence>
<proteinExistence type="predicted"/>
<dbReference type="Proteomes" id="UP001595817">
    <property type="component" value="Unassembled WGS sequence"/>
</dbReference>
<name>A0ABV8X6A9_9LACT</name>
<accession>A0ABV8X6A9</accession>